<feature type="compositionally biased region" description="Acidic residues" evidence="1">
    <location>
        <begin position="112"/>
        <end position="131"/>
    </location>
</feature>
<dbReference type="EMBL" id="SDIL01000202">
    <property type="protein sequence ID" value="RXK34736.1"/>
    <property type="molecule type" value="Genomic_DNA"/>
</dbReference>
<dbReference type="InParanoid" id="A0A4Q1BAQ8"/>
<feature type="region of interest" description="Disordered" evidence="1">
    <location>
        <begin position="1"/>
        <end position="48"/>
    </location>
</feature>
<dbReference type="Proteomes" id="UP000289152">
    <property type="component" value="Unassembled WGS sequence"/>
</dbReference>
<proteinExistence type="predicted"/>
<organism evidence="2 3">
    <name type="scientific">Tremella mesenterica</name>
    <name type="common">Jelly fungus</name>
    <dbReference type="NCBI Taxonomy" id="5217"/>
    <lineage>
        <taxon>Eukaryota</taxon>
        <taxon>Fungi</taxon>
        <taxon>Dikarya</taxon>
        <taxon>Basidiomycota</taxon>
        <taxon>Agaricomycotina</taxon>
        <taxon>Tremellomycetes</taxon>
        <taxon>Tremellales</taxon>
        <taxon>Tremellaceae</taxon>
        <taxon>Tremella</taxon>
    </lineage>
</organism>
<sequence>MPQKSKQARVVSSTGSGSSSENDNPPQFISPPNLETQGTFLPTMPTFPSLATVNLPTVSQLTNVSVPTTIRSHLRRFRRSDSQSQGFVGQDMPVLEGEESLTYAQTPPGYYSDEEDEEEGDREQDEQGDWEQVDRMEDSFVTRSIVDSSHSIAAPPGMSGEMMDGEMSEWVVGAAAAERPVTEDRFQPSGAYTQSQPGSQARERQEMENRDRRDNGQSQVHTTKKYKSSFDKRQRRR</sequence>
<evidence type="ECO:0000313" key="2">
    <source>
        <dbReference type="EMBL" id="RXK34736.1"/>
    </source>
</evidence>
<feature type="compositionally biased region" description="Basic and acidic residues" evidence="1">
    <location>
        <begin position="228"/>
        <end position="237"/>
    </location>
</feature>
<gene>
    <name evidence="2" type="ORF">M231_08013</name>
</gene>
<dbReference type="AlphaFoldDB" id="A0A4Q1BAQ8"/>
<feature type="compositionally biased region" description="Basic and acidic residues" evidence="1">
    <location>
        <begin position="201"/>
        <end position="215"/>
    </location>
</feature>
<evidence type="ECO:0000256" key="1">
    <source>
        <dbReference type="SAM" id="MobiDB-lite"/>
    </source>
</evidence>
<feature type="compositionally biased region" description="Polar residues" evidence="1">
    <location>
        <begin position="141"/>
        <end position="151"/>
    </location>
</feature>
<comment type="caution">
    <text evidence="2">The sequence shown here is derived from an EMBL/GenBank/DDBJ whole genome shotgun (WGS) entry which is preliminary data.</text>
</comment>
<accession>A0A4Q1BAQ8</accession>
<name>A0A4Q1BAQ8_TREME</name>
<feature type="compositionally biased region" description="Polar residues" evidence="1">
    <location>
        <begin position="190"/>
        <end position="199"/>
    </location>
</feature>
<evidence type="ECO:0000313" key="3">
    <source>
        <dbReference type="Proteomes" id="UP000289152"/>
    </source>
</evidence>
<protein>
    <submittedName>
        <fullName evidence="2">Uncharacterized protein</fullName>
    </submittedName>
</protein>
<reference evidence="2 3" key="1">
    <citation type="submission" date="2016-06" db="EMBL/GenBank/DDBJ databases">
        <title>Evolution of pathogenesis and genome organization in the Tremellales.</title>
        <authorList>
            <person name="Cuomo C."/>
            <person name="Litvintseva A."/>
            <person name="Heitman J."/>
            <person name="Chen Y."/>
            <person name="Sun S."/>
            <person name="Springer D."/>
            <person name="Dromer F."/>
            <person name="Young S."/>
            <person name="Zeng Q."/>
            <person name="Chapman S."/>
            <person name="Gujja S."/>
            <person name="Saif S."/>
            <person name="Birren B."/>
        </authorList>
    </citation>
    <scope>NUCLEOTIDE SEQUENCE [LARGE SCALE GENOMIC DNA]</scope>
    <source>
        <strain evidence="2 3">ATCC 28783</strain>
    </source>
</reference>
<feature type="region of interest" description="Disordered" evidence="1">
    <location>
        <begin position="75"/>
        <end position="237"/>
    </location>
</feature>
<keyword evidence="3" id="KW-1185">Reference proteome</keyword>